<comment type="caution">
    <text evidence="1">The sequence shown here is derived from an EMBL/GenBank/DDBJ whole genome shotgun (WGS) entry which is preliminary data.</text>
</comment>
<name>A0A2S7XUM3_9GAMM</name>
<sequence>MNEIMPLPNDAALAMWLRERLALPGLVQLGVDSTADQGAVVSERGEIELWRRWRFEARIVAECSGWASMRTNARSWF</sequence>
<protein>
    <submittedName>
        <fullName evidence="1">Uncharacterized protein</fullName>
    </submittedName>
</protein>
<dbReference type="AlphaFoldDB" id="A0A2S7XUM3"/>
<evidence type="ECO:0000313" key="2">
    <source>
        <dbReference type="Proteomes" id="UP000239936"/>
    </source>
</evidence>
<gene>
    <name evidence="1" type="ORF">CXB77_01740</name>
</gene>
<proteinExistence type="predicted"/>
<dbReference type="Proteomes" id="UP000239936">
    <property type="component" value="Unassembled WGS sequence"/>
</dbReference>
<accession>A0A2S7XUM3</accession>
<evidence type="ECO:0000313" key="1">
    <source>
        <dbReference type="EMBL" id="PQJ97447.1"/>
    </source>
</evidence>
<organism evidence="1 2">
    <name type="scientific">Chromatium okenii</name>
    <dbReference type="NCBI Taxonomy" id="61644"/>
    <lineage>
        <taxon>Bacteria</taxon>
        <taxon>Pseudomonadati</taxon>
        <taxon>Pseudomonadota</taxon>
        <taxon>Gammaproteobacteria</taxon>
        <taxon>Chromatiales</taxon>
        <taxon>Chromatiaceae</taxon>
        <taxon>Chromatium</taxon>
    </lineage>
</organism>
<reference evidence="1 2" key="1">
    <citation type="submission" date="2018-01" db="EMBL/GenBank/DDBJ databases">
        <title>The complete genome sequence of Chromatium okenii LaCa, a purple sulfur bacterium with a turbulent life.</title>
        <authorList>
            <person name="Luedin S.M."/>
            <person name="Liechti N."/>
            <person name="Storelli N."/>
            <person name="Danza F."/>
            <person name="Wittwer M."/>
            <person name="Pothier J.F."/>
            <person name="Tonolla M.A."/>
        </authorList>
    </citation>
    <scope>NUCLEOTIDE SEQUENCE [LARGE SCALE GENOMIC DNA]</scope>
    <source>
        <strain evidence="1 2">LaCa</strain>
    </source>
</reference>
<dbReference type="EMBL" id="PPGH01000012">
    <property type="protein sequence ID" value="PQJ97447.1"/>
    <property type="molecule type" value="Genomic_DNA"/>
</dbReference>
<keyword evidence="2" id="KW-1185">Reference proteome</keyword>